<accession>A0AAN6TEV6</accession>
<dbReference type="RefSeq" id="XP_064670703.1">
    <property type="nucleotide sequence ID" value="XM_064815049.1"/>
</dbReference>
<evidence type="ECO:0000313" key="2">
    <source>
        <dbReference type="EMBL" id="KAK4113133.1"/>
    </source>
</evidence>
<protein>
    <submittedName>
        <fullName evidence="2">Uncharacterized protein</fullName>
    </submittedName>
</protein>
<proteinExistence type="predicted"/>
<evidence type="ECO:0000313" key="3">
    <source>
        <dbReference type="Proteomes" id="UP001302812"/>
    </source>
</evidence>
<keyword evidence="1" id="KW-0732">Signal</keyword>
<feature type="chain" id="PRO_5042877655" evidence="1">
    <location>
        <begin position="21"/>
        <end position="78"/>
    </location>
</feature>
<reference evidence="2" key="1">
    <citation type="journal article" date="2023" name="Mol. Phylogenet. Evol.">
        <title>Genome-scale phylogeny and comparative genomics of the fungal order Sordariales.</title>
        <authorList>
            <person name="Hensen N."/>
            <person name="Bonometti L."/>
            <person name="Westerberg I."/>
            <person name="Brannstrom I.O."/>
            <person name="Guillou S."/>
            <person name="Cros-Aarteil S."/>
            <person name="Calhoun S."/>
            <person name="Haridas S."/>
            <person name="Kuo A."/>
            <person name="Mondo S."/>
            <person name="Pangilinan J."/>
            <person name="Riley R."/>
            <person name="LaButti K."/>
            <person name="Andreopoulos B."/>
            <person name="Lipzen A."/>
            <person name="Chen C."/>
            <person name="Yan M."/>
            <person name="Daum C."/>
            <person name="Ng V."/>
            <person name="Clum A."/>
            <person name="Steindorff A."/>
            <person name="Ohm R.A."/>
            <person name="Martin F."/>
            <person name="Silar P."/>
            <person name="Natvig D.O."/>
            <person name="Lalanne C."/>
            <person name="Gautier V."/>
            <person name="Ament-Velasquez S.L."/>
            <person name="Kruys A."/>
            <person name="Hutchinson M.I."/>
            <person name="Powell A.J."/>
            <person name="Barry K."/>
            <person name="Miller A.N."/>
            <person name="Grigoriev I.V."/>
            <person name="Debuchy R."/>
            <person name="Gladieux P."/>
            <person name="Hiltunen Thoren M."/>
            <person name="Johannesson H."/>
        </authorList>
    </citation>
    <scope>NUCLEOTIDE SEQUENCE</scope>
    <source>
        <strain evidence="2">CBS 508.74</strain>
    </source>
</reference>
<reference evidence="2" key="2">
    <citation type="submission" date="2023-05" db="EMBL/GenBank/DDBJ databases">
        <authorList>
            <consortium name="Lawrence Berkeley National Laboratory"/>
            <person name="Steindorff A."/>
            <person name="Hensen N."/>
            <person name="Bonometti L."/>
            <person name="Westerberg I."/>
            <person name="Brannstrom I.O."/>
            <person name="Guillou S."/>
            <person name="Cros-Aarteil S."/>
            <person name="Calhoun S."/>
            <person name="Haridas S."/>
            <person name="Kuo A."/>
            <person name="Mondo S."/>
            <person name="Pangilinan J."/>
            <person name="Riley R."/>
            <person name="Labutti K."/>
            <person name="Andreopoulos B."/>
            <person name="Lipzen A."/>
            <person name="Chen C."/>
            <person name="Yanf M."/>
            <person name="Daum C."/>
            <person name="Ng V."/>
            <person name="Clum A."/>
            <person name="Ohm R."/>
            <person name="Martin F."/>
            <person name="Silar P."/>
            <person name="Natvig D."/>
            <person name="Lalanne C."/>
            <person name="Gautier V."/>
            <person name="Ament-Velasquez S.L."/>
            <person name="Kruys A."/>
            <person name="Hutchinson M.I."/>
            <person name="Powell A.J."/>
            <person name="Barry K."/>
            <person name="Miller A.N."/>
            <person name="Grigoriev I.V."/>
            <person name="Debuchy R."/>
            <person name="Gladieux P."/>
            <person name="Thoren M.H."/>
            <person name="Johannesson H."/>
        </authorList>
    </citation>
    <scope>NUCLEOTIDE SEQUENCE</scope>
    <source>
        <strain evidence="2">CBS 508.74</strain>
    </source>
</reference>
<feature type="signal peptide" evidence="1">
    <location>
        <begin position="1"/>
        <end position="20"/>
    </location>
</feature>
<comment type="caution">
    <text evidence="2">The sequence shown here is derived from an EMBL/GenBank/DDBJ whole genome shotgun (WGS) entry which is preliminary data.</text>
</comment>
<gene>
    <name evidence="2" type="ORF">N656DRAFT_778667</name>
</gene>
<dbReference type="GeneID" id="89939174"/>
<dbReference type="Proteomes" id="UP001302812">
    <property type="component" value="Unassembled WGS sequence"/>
</dbReference>
<organism evidence="2 3">
    <name type="scientific">Canariomyces notabilis</name>
    <dbReference type="NCBI Taxonomy" id="2074819"/>
    <lineage>
        <taxon>Eukaryota</taxon>
        <taxon>Fungi</taxon>
        <taxon>Dikarya</taxon>
        <taxon>Ascomycota</taxon>
        <taxon>Pezizomycotina</taxon>
        <taxon>Sordariomycetes</taxon>
        <taxon>Sordariomycetidae</taxon>
        <taxon>Sordariales</taxon>
        <taxon>Chaetomiaceae</taxon>
        <taxon>Canariomyces</taxon>
    </lineage>
</organism>
<name>A0AAN6TEV6_9PEZI</name>
<sequence>MLFKHTILSTLMAFSSLALALPAANPAALSVRDEEYGADYKRDEPAMDISVCKRGDVNQSLSCLRKKSAVADESLTAN</sequence>
<keyword evidence="3" id="KW-1185">Reference proteome</keyword>
<dbReference type="EMBL" id="MU853340">
    <property type="protein sequence ID" value="KAK4113133.1"/>
    <property type="molecule type" value="Genomic_DNA"/>
</dbReference>
<dbReference type="AlphaFoldDB" id="A0AAN6TEV6"/>
<evidence type="ECO:0000256" key="1">
    <source>
        <dbReference type="SAM" id="SignalP"/>
    </source>
</evidence>